<proteinExistence type="predicted"/>
<reference evidence="1" key="1">
    <citation type="submission" date="2022-07" db="EMBL/GenBank/DDBJ databases">
        <title>Genome Sequence of Lecanicillium saksenae.</title>
        <authorList>
            <person name="Buettner E."/>
        </authorList>
    </citation>
    <scope>NUCLEOTIDE SEQUENCE</scope>
    <source>
        <strain evidence="1">VT-O1</strain>
    </source>
</reference>
<evidence type="ECO:0000313" key="2">
    <source>
        <dbReference type="Proteomes" id="UP001148737"/>
    </source>
</evidence>
<dbReference type="EMBL" id="JANAKD010000192">
    <property type="protein sequence ID" value="KAJ3496418.1"/>
    <property type="molecule type" value="Genomic_DNA"/>
</dbReference>
<comment type="caution">
    <text evidence="1">The sequence shown here is derived from an EMBL/GenBank/DDBJ whole genome shotgun (WGS) entry which is preliminary data.</text>
</comment>
<name>A0ACC1R3M7_9HYPO</name>
<keyword evidence="2" id="KW-1185">Reference proteome</keyword>
<evidence type="ECO:0000313" key="1">
    <source>
        <dbReference type="EMBL" id="KAJ3496418.1"/>
    </source>
</evidence>
<dbReference type="Proteomes" id="UP001148737">
    <property type="component" value="Unassembled WGS sequence"/>
</dbReference>
<protein>
    <submittedName>
        <fullName evidence="1">Uncharacterized protein</fullName>
    </submittedName>
</protein>
<accession>A0ACC1R3M7</accession>
<sequence>MPLRVHARQQSPPRPQALSFGHTLRGLSFAAALQAAIQYYYYQKQDPSLESDELRLAEAIKVTLENAESPDSSSQTDSLGLENFVPQHLPAAFDHSTLSQIIWLYKPAEYQKLNEWQKQIKLESTIEFVSNWHRETSYRRNGADLTTPYPKTLVREAFQTIQKRLEAVDRIKKKYGATEHKTLPSALDPTYNGPVNNQTRDHLLLHFKEHTSTAFNVDPIDRRVSDRILSGIAFSLSFESSTLRNCMLALSALHLKHMEIVEPGEINRIANWLVFQCQAQFNADLEIADSRSIPHLMVTSLLMTAVASDKFRQENEEDGLQIIGWMRLWMGISVMMQRLTVPGLLNYGLSKLFYRPPFNTDGALEHAPEKLHFAAKFFMPGDDDSRFAGVFHEVLKCIGVLYKHLKDGLSPMMRLRIITWFTFLPTEFTELVAARNVRALAFIAHYAMFLKMTTRVWWMENVGQRTLKQVVQYIRHNYDRDQYGHMVDIPELAIYTDDLDDLGRMMLKDTKWVHEPMPFTPEEMMYWDAREPFVNDTGRVTVPDNPDLVTDESAPGGLAMAVWRARP</sequence>
<organism evidence="1 2">
    <name type="scientific">Lecanicillium saksenae</name>
    <dbReference type="NCBI Taxonomy" id="468837"/>
    <lineage>
        <taxon>Eukaryota</taxon>
        <taxon>Fungi</taxon>
        <taxon>Dikarya</taxon>
        <taxon>Ascomycota</taxon>
        <taxon>Pezizomycotina</taxon>
        <taxon>Sordariomycetes</taxon>
        <taxon>Hypocreomycetidae</taxon>
        <taxon>Hypocreales</taxon>
        <taxon>Cordycipitaceae</taxon>
        <taxon>Lecanicillium</taxon>
    </lineage>
</organism>
<gene>
    <name evidence="1" type="ORF">NLG97_g2672</name>
</gene>